<evidence type="ECO:0000313" key="3">
    <source>
        <dbReference type="EMBL" id="MFC7071078.1"/>
    </source>
</evidence>
<reference evidence="3 4" key="1">
    <citation type="journal article" date="2019" name="Int. J. Syst. Evol. Microbiol.">
        <title>The Global Catalogue of Microorganisms (GCM) 10K type strain sequencing project: providing services to taxonomists for standard genome sequencing and annotation.</title>
        <authorList>
            <consortium name="The Broad Institute Genomics Platform"/>
            <consortium name="The Broad Institute Genome Sequencing Center for Infectious Disease"/>
            <person name="Wu L."/>
            <person name="Ma J."/>
        </authorList>
    </citation>
    <scope>NUCLEOTIDE SEQUENCE [LARGE SCALE GENOMIC DNA]</scope>
    <source>
        <strain evidence="3 4">DT31</strain>
    </source>
</reference>
<dbReference type="InterPro" id="IPR002347">
    <property type="entry name" value="SDR_fam"/>
</dbReference>
<dbReference type="GeneID" id="81124620"/>
<dbReference type="Proteomes" id="UP001596461">
    <property type="component" value="Unassembled WGS sequence"/>
</dbReference>
<dbReference type="InterPro" id="IPR036291">
    <property type="entry name" value="NAD(P)-bd_dom_sf"/>
</dbReference>
<evidence type="ECO:0000256" key="2">
    <source>
        <dbReference type="ARBA" id="ARBA00023002"/>
    </source>
</evidence>
<dbReference type="RefSeq" id="WP_284032738.1">
    <property type="nucleotide sequence ID" value="NZ_CP126154.1"/>
</dbReference>
<dbReference type="FunFam" id="3.40.50.720:FF:000084">
    <property type="entry name" value="Short-chain dehydrogenase reductase"/>
    <property type="match status" value="1"/>
</dbReference>
<comment type="similarity">
    <text evidence="1">Belongs to the short-chain dehydrogenases/reductases (SDR) family.</text>
</comment>
<dbReference type="PRINTS" id="PR00081">
    <property type="entry name" value="GDHRDH"/>
</dbReference>
<sequence length="260" mass="27066">MDLRLDGDTALVTASSSGLGFAAASSLAAEGANVVVCGRTPERLRTAEAALADEPGEVLAVETDVTDREDVAALVEATVDEFGGLDHVVTSAGGVPPGTFDEATDEQWHGAFDTLVMSAVWTLRASRPHLADSDAGTVTCITSTSVREAIDGLVLSNAVRRTVIGLVKTVAREWAPEVRANAVLPGAHETARIEELIEDAIERGEVDTYEEGLADWAADIPLDRIGDPGELGDVVAFLASERASFVTGTALPVDGGTLRS</sequence>
<accession>A0ABD5WKN6</accession>
<dbReference type="PANTHER" id="PTHR43639:SF1">
    <property type="entry name" value="SHORT-CHAIN DEHYDROGENASE_REDUCTASE FAMILY PROTEIN"/>
    <property type="match status" value="1"/>
</dbReference>
<evidence type="ECO:0000313" key="4">
    <source>
        <dbReference type="Proteomes" id="UP001596461"/>
    </source>
</evidence>
<dbReference type="Pfam" id="PF13561">
    <property type="entry name" value="adh_short_C2"/>
    <property type="match status" value="1"/>
</dbReference>
<dbReference type="PANTHER" id="PTHR43639">
    <property type="entry name" value="OXIDOREDUCTASE, SHORT-CHAIN DEHYDROGENASE/REDUCTASE FAMILY (AFU_ORTHOLOGUE AFUA_5G02870)"/>
    <property type="match status" value="1"/>
</dbReference>
<keyword evidence="2" id="KW-0560">Oxidoreductase</keyword>
<name>A0ABD5WKN6_9EURY</name>
<dbReference type="Gene3D" id="3.40.50.720">
    <property type="entry name" value="NAD(P)-binding Rossmann-like Domain"/>
    <property type="match status" value="1"/>
</dbReference>
<dbReference type="SUPFAM" id="SSF51735">
    <property type="entry name" value="NAD(P)-binding Rossmann-fold domains"/>
    <property type="match status" value="1"/>
</dbReference>
<dbReference type="AlphaFoldDB" id="A0ABD5WKN6"/>
<dbReference type="EMBL" id="JBHTAH010000017">
    <property type="protein sequence ID" value="MFC7071078.1"/>
    <property type="molecule type" value="Genomic_DNA"/>
</dbReference>
<dbReference type="GO" id="GO:0016491">
    <property type="term" value="F:oxidoreductase activity"/>
    <property type="evidence" value="ECO:0007669"/>
    <property type="project" value="UniProtKB-KW"/>
</dbReference>
<keyword evidence="4" id="KW-1185">Reference proteome</keyword>
<gene>
    <name evidence="3" type="ORF">ACFQL9_15645</name>
</gene>
<comment type="caution">
    <text evidence="3">The sequence shown here is derived from an EMBL/GenBank/DDBJ whole genome shotgun (WGS) entry which is preliminary data.</text>
</comment>
<organism evidence="3 4">
    <name type="scientific">Halobaculum lipolyticum</name>
    <dbReference type="NCBI Taxonomy" id="3032001"/>
    <lineage>
        <taxon>Archaea</taxon>
        <taxon>Methanobacteriati</taxon>
        <taxon>Methanobacteriota</taxon>
        <taxon>Stenosarchaea group</taxon>
        <taxon>Halobacteria</taxon>
        <taxon>Halobacteriales</taxon>
        <taxon>Haloferacaceae</taxon>
        <taxon>Halobaculum</taxon>
    </lineage>
</organism>
<protein>
    <submittedName>
        <fullName evidence="3">SDR family oxidoreductase</fullName>
    </submittedName>
</protein>
<evidence type="ECO:0000256" key="1">
    <source>
        <dbReference type="ARBA" id="ARBA00006484"/>
    </source>
</evidence>
<proteinExistence type="inferred from homology"/>